<evidence type="ECO:0000313" key="2">
    <source>
        <dbReference type="EMBL" id="RNL40387.1"/>
    </source>
</evidence>
<gene>
    <name evidence="2" type="ORF">DMP06_05495</name>
</gene>
<sequence>MARRRALFPRSVAAPHAKKRRSEERRNTYWLGHQDSRACYASALPLGLTPSGDSLKTAHWAVFLTRIHLIGSNPCLAYAYALTRQKLNQIQQLWLGHQDSNPE</sequence>
<dbReference type="AlphaFoldDB" id="A0A3N0AZT7"/>
<dbReference type="Proteomes" id="UP000269591">
    <property type="component" value="Unassembled WGS sequence"/>
</dbReference>
<evidence type="ECO:0000256" key="1">
    <source>
        <dbReference type="SAM" id="MobiDB-lite"/>
    </source>
</evidence>
<organism evidence="2 3">
    <name type="scientific">Slackia equolifaciens</name>
    <dbReference type="NCBI Taxonomy" id="498718"/>
    <lineage>
        <taxon>Bacteria</taxon>
        <taxon>Bacillati</taxon>
        <taxon>Actinomycetota</taxon>
        <taxon>Coriobacteriia</taxon>
        <taxon>Eggerthellales</taxon>
        <taxon>Eggerthellaceae</taxon>
        <taxon>Slackia</taxon>
    </lineage>
</organism>
<keyword evidence="3" id="KW-1185">Reference proteome</keyword>
<evidence type="ECO:0000313" key="3">
    <source>
        <dbReference type="Proteomes" id="UP000269591"/>
    </source>
</evidence>
<proteinExistence type="predicted"/>
<dbReference type="EMBL" id="QIBX01000007">
    <property type="protein sequence ID" value="RNL40387.1"/>
    <property type="molecule type" value="Genomic_DNA"/>
</dbReference>
<feature type="region of interest" description="Disordered" evidence="1">
    <location>
        <begin position="1"/>
        <end position="26"/>
    </location>
</feature>
<protein>
    <submittedName>
        <fullName evidence="2">Uncharacterized protein</fullName>
    </submittedName>
</protein>
<name>A0A3N0AZT7_9ACTN</name>
<reference evidence="3" key="1">
    <citation type="submission" date="2018-05" db="EMBL/GenBank/DDBJ databases">
        <title>Genome Sequencing of selected type strains of the family Eggerthellaceae.</title>
        <authorList>
            <person name="Danylec N."/>
            <person name="Stoll D.A."/>
            <person name="Doetsch A."/>
            <person name="Huch M."/>
        </authorList>
    </citation>
    <scope>NUCLEOTIDE SEQUENCE [LARGE SCALE GENOMIC DNA]</scope>
    <source>
        <strain evidence="3">DSM 24851</strain>
    </source>
</reference>
<accession>A0A3N0AZT7</accession>
<comment type="caution">
    <text evidence="2">The sequence shown here is derived from an EMBL/GenBank/DDBJ whole genome shotgun (WGS) entry which is preliminary data.</text>
</comment>